<sequence>MLFQIGLAETAASKQIRIVGTANVHGETDPCG</sequence>
<dbReference type="AlphaFoldDB" id="A0A382E9Z2"/>
<evidence type="ECO:0000313" key="1">
    <source>
        <dbReference type="EMBL" id="SVB47450.1"/>
    </source>
</evidence>
<dbReference type="EMBL" id="UINC01043427">
    <property type="protein sequence ID" value="SVB47450.1"/>
    <property type="molecule type" value="Genomic_DNA"/>
</dbReference>
<gene>
    <name evidence="1" type="ORF">METZ01_LOCUS200304</name>
</gene>
<accession>A0A382E9Z2</accession>
<protein>
    <submittedName>
        <fullName evidence="1">Uncharacterized protein</fullName>
    </submittedName>
</protein>
<organism evidence="1">
    <name type="scientific">marine metagenome</name>
    <dbReference type="NCBI Taxonomy" id="408172"/>
    <lineage>
        <taxon>unclassified sequences</taxon>
        <taxon>metagenomes</taxon>
        <taxon>ecological metagenomes</taxon>
    </lineage>
</organism>
<reference evidence="1" key="1">
    <citation type="submission" date="2018-05" db="EMBL/GenBank/DDBJ databases">
        <authorList>
            <person name="Lanie J.A."/>
            <person name="Ng W.-L."/>
            <person name="Kazmierczak K.M."/>
            <person name="Andrzejewski T.M."/>
            <person name="Davidsen T.M."/>
            <person name="Wayne K.J."/>
            <person name="Tettelin H."/>
            <person name="Glass J.I."/>
            <person name="Rusch D."/>
            <person name="Podicherti R."/>
            <person name="Tsui H.-C.T."/>
            <person name="Winkler M.E."/>
        </authorList>
    </citation>
    <scope>NUCLEOTIDE SEQUENCE</scope>
</reference>
<name>A0A382E9Z2_9ZZZZ</name>
<proteinExistence type="predicted"/>